<feature type="region of interest" description="Disordered" evidence="6">
    <location>
        <begin position="282"/>
        <end position="302"/>
    </location>
</feature>
<evidence type="ECO:0000259" key="8">
    <source>
        <dbReference type="Pfam" id="PF00326"/>
    </source>
</evidence>
<keyword evidence="4" id="KW-0378">Hydrolase</keyword>
<dbReference type="EMBL" id="LR586016">
    <property type="protein sequence ID" value="VIP01367.1"/>
    <property type="molecule type" value="Genomic_DNA"/>
</dbReference>
<organism evidence="9">
    <name type="scientific">Tuwongella immobilis</name>
    <dbReference type="NCBI Taxonomy" id="692036"/>
    <lineage>
        <taxon>Bacteria</taxon>
        <taxon>Pseudomonadati</taxon>
        <taxon>Planctomycetota</taxon>
        <taxon>Planctomycetia</taxon>
        <taxon>Gemmatales</taxon>
        <taxon>Gemmataceae</taxon>
        <taxon>Tuwongella</taxon>
    </lineage>
</organism>
<feature type="domain" description="Peptidase S9 prolyl oligopeptidase catalytic" evidence="8">
    <location>
        <begin position="501"/>
        <end position="711"/>
    </location>
</feature>
<dbReference type="InterPro" id="IPR001375">
    <property type="entry name" value="Peptidase_S9_cat"/>
</dbReference>
<evidence type="ECO:0000256" key="7">
    <source>
        <dbReference type="SAM" id="SignalP"/>
    </source>
</evidence>
<feature type="region of interest" description="Disordered" evidence="6">
    <location>
        <begin position="80"/>
        <end position="99"/>
    </location>
</feature>
<keyword evidence="2" id="KW-0645">Protease</keyword>
<dbReference type="GO" id="GO:0004252">
    <property type="term" value="F:serine-type endopeptidase activity"/>
    <property type="evidence" value="ECO:0007669"/>
    <property type="project" value="TreeGrafter"/>
</dbReference>
<evidence type="ECO:0000256" key="3">
    <source>
        <dbReference type="ARBA" id="ARBA00022729"/>
    </source>
</evidence>
<evidence type="ECO:0000256" key="2">
    <source>
        <dbReference type="ARBA" id="ARBA00022670"/>
    </source>
</evidence>
<dbReference type="Pfam" id="PF00326">
    <property type="entry name" value="Peptidase_S9"/>
    <property type="match status" value="1"/>
</dbReference>
<dbReference type="GO" id="GO:0006508">
    <property type="term" value="P:proteolysis"/>
    <property type="evidence" value="ECO:0007669"/>
    <property type="project" value="UniProtKB-KW"/>
</dbReference>
<dbReference type="EMBL" id="LR593887">
    <property type="protein sequence ID" value="VTR98194.1"/>
    <property type="molecule type" value="Genomic_DNA"/>
</dbReference>
<keyword evidence="5" id="KW-0720">Serine protease</keyword>
<dbReference type="FunFam" id="3.40.50.1820:FF:000028">
    <property type="entry name" value="S9 family peptidase"/>
    <property type="match status" value="1"/>
</dbReference>
<keyword evidence="9" id="KW-0031">Aminopeptidase</keyword>
<evidence type="ECO:0000256" key="4">
    <source>
        <dbReference type="ARBA" id="ARBA00022801"/>
    </source>
</evidence>
<feature type="signal peptide" evidence="7">
    <location>
        <begin position="1"/>
        <end position="21"/>
    </location>
</feature>
<sequence length="716" mass="79277">MMKVLMLAIPALLLLTGRAAAVEPRPMQIDDLFAFQRVSDPQLSPDGTQLVYCQTNVSLEENKSSTAIYLVDLTKQPLTPRKLTNSGKHDRHPRWSPDGKRIAFESTRSGSNQIWLIDLSGGEARQLTRISTDASTAIWAPNGKHLAFVSAVYPEFSEQPFADADAANKKKIDEIAANPVKAKVFSRLFFRHWDSYVEDKRQHLFVIDLNDAGEVVGTPRNVTPGDRDAYPTSMTFSVGDDFCFSPDSTHLIFSAVPPKDEAWSTNMDLCRVSIQNRSTTWEPLTKDNPAADNGPKFSPNGKSLVYRAQRRAGFEADRWELMHVAVNADGSFAGKPVSLTQPDAIGLDRSIDGLAWVDDTHLLLTAEENGRTPIYRASIDAAGKASVQAIYTQHTCGELSVAGGKVAFTQSALHHPNEAFLALGIPLAGDEQLAAKNVSQANTELRAKLDLPRPESVTVKGDGGTPMQMFLLKPPGFDAKKKYPVAFLVHGGPQGAWNDGWSFRWNPEIWAAQGYVVALPNPRGSTGFGQKYVDEISGDWGGKCYRDLMAGADYVASLPYVDKDRMGAAGASFGGYMMNWFAVQTGRFKCLITHCGVWNFDSMYATTEELWFDEWEHGGPPWGGNRSSYEEFSPHRFAGNLSKFKTPTLIIHNDLDFRVPVSEGLQFFTILQRQGIPSRMVNFPDEGHWVTKPKNSAYWHKEVFAWLTKYVPPGGK</sequence>
<dbReference type="AlphaFoldDB" id="A0A6C2YIY6"/>
<reference evidence="9" key="1">
    <citation type="submission" date="2019-04" db="EMBL/GenBank/DDBJ databases">
        <authorList>
            <consortium name="Science for Life Laboratories"/>
        </authorList>
    </citation>
    <scope>NUCLEOTIDE SEQUENCE</scope>
    <source>
        <strain evidence="9">MBLW1</strain>
    </source>
</reference>
<accession>A0A6C2YIY6</accession>
<comment type="similarity">
    <text evidence="1">Belongs to the peptidase S9C family.</text>
</comment>
<dbReference type="RefSeq" id="WP_232055941.1">
    <property type="nucleotide sequence ID" value="NZ_LR593887.1"/>
</dbReference>
<dbReference type="Pfam" id="PF07676">
    <property type="entry name" value="PD40"/>
    <property type="match status" value="2"/>
</dbReference>
<dbReference type="SUPFAM" id="SSF82171">
    <property type="entry name" value="DPP6 N-terminal domain-like"/>
    <property type="match status" value="1"/>
</dbReference>
<dbReference type="PANTHER" id="PTHR42776:SF13">
    <property type="entry name" value="DIPEPTIDYL-PEPTIDASE 5"/>
    <property type="match status" value="1"/>
</dbReference>
<protein>
    <recommendedName>
        <fullName evidence="8">Peptidase S9 prolyl oligopeptidase catalytic domain-containing protein</fullName>
    </recommendedName>
</protein>
<dbReference type="InterPro" id="IPR029058">
    <property type="entry name" value="AB_hydrolase_fold"/>
</dbReference>
<dbReference type="InterPro" id="IPR011659">
    <property type="entry name" value="WD40"/>
</dbReference>
<feature type="chain" id="PRO_5033534749" description="Peptidase S9 prolyl oligopeptidase catalytic domain-containing protein" evidence="7">
    <location>
        <begin position="22"/>
        <end position="716"/>
    </location>
</feature>
<dbReference type="InterPro" id="IPR011042">
    <property type="entry name" value="6-blade_b-propeller_TolB-like"/>
</dbReference>
<dbReference type="Gene3D" id="2.120.10.30">
    <property type="entry name" value="TolB, C-terminal domain"/>
    <property type="match status" value="2"/>
</dbReference>
<evidence type="ECO:0000313" key="9">
    <source>
        <dbReference type="EMBL" id="VIP01367.1"/>
    </source>
</evidence>
<dbReference type="Gene3D" id="3.40.50.1820">
    <property type="entry name" value="alpha/beta hydrolase"/>
    <property type="match status" value="1"/>
</dbReference>
<dbReference type="Proteomes" id="UP000464378">
    <property type="component" value="Chromosome"/>
</dbReference>
<keyword evidence="3 7" id="KW-0732">Signal</keyword>
<dbReference type="SUPFAM" id="SSF53474">
    <property type="entry name" value="alpha/beta-Hydrolases"/>
    <property type="match status" value="1"/>
</dbReference>
<dbReference type="InParanoid" id="A0A6C2YIY6"/>
<dbReference type="PANTHER" id="PTHR42776">
    <property type="entry name" value="SERINE PEPTIDASE S9 FAMILY MEMBER"/>
    <property type="match status" value="1"/>
</dbReference>
<gene>
    <name evidence="9" type="ORF">GMBLW1_25930</name>
</gene>
<proteinExistence type="inferred from homology"/>
<evidence type="ECO:0000313" key="10">
    <source>
        <dbReference type="Proteomes" id="UP000464378"/>
    </source>
</evidence>
<keyword evidence="10" id="KW-1185">Reference proteome</keyword>
<dbReference type="GO" id="GO:0004177">
    <property type="term" value="F:aminopeptidase activity"/>
    <property type="evidence" value="ECO:0007669"/>
    <property type="project" value="UniProtKB-KW"/>
</dbReference>
<name>A0A6C2YIY6_9BACT</name>
<evidence type="ECO:0000256" key="6">
    <source>
        <dbReference type="SAM" id="MobiDB-lite"/>
    </source>
</evidence>
<dbReference type="KEGG" id="tim:GMBLW1_25930"/>
<evidence type="ECO:0000256" key="1">
    <source>
        <dbReference type="ARBA" id="ARBA00010040"/>
    </source>
</evidence>
<evidence type="ECO:0000256" key="5">
    <source>
        <dbReference type="ARBA" id="ARBA00022825"/>
    </source>
</evidence>